<dbReference type="EMBL" id="KK448108">
    <property type="protein sequence ID" value="KFQ72243.1"/>
    <property type="molecule type" value="Genomic_DNA"/>
</dbReference>
<dbReference type="PANTHER" id="PTHR33395">
    <property type="entry name" value="TRANSCRIPTASE, PUTATIVE-RELATED-RELATED"/>
    <property type="match status" value="1"/>
</dbReference>
<evidence type="ECO:0000313" key="2">
    <source>
        <dbReference type="Proteomes" id="UP000053638"/>
    </source>
</evidence>
<name>A0A091UE11_PHALP</name>
<dbReference type="GO" id="GO:0007508">
    <property type="term" value="P:larval heart development"/>
    <property type="evidence" value="ECO:0007669"/>
    <property type="project" value="TreeGrafter"/>
</dbReference>
<proteinExistence type="predicted"/>
<keyword evidence="2" id="KW-1185">Reference proteome</keyword>
<dbReference type="PhylomeDB" id="A0A091UE11"/>
<accession>A0A091UE11</accession>
<organism evidence="1 2">
    <name type="scientific">Phaethon lepturus</name>
    <name type="common">White-tailed tropicbird</name>
    <dbReference type="NCBI Taxonomy" id="97097"/>
    <lineage>
        <taxon>Eukaryota</taxon>
        <taxon>Metazoa</taxon>
        <taxon>Chordata</taxon>
        <taxon>Craniata</taxon>
        <taxon>Vertebrata</taxon>
        <taxon>Euteleostomi</taxon>
        <taxon>Archelosauria</taxon>
        <taxon>Archosauria</taxon>
        <taxon>Dinosauria</taxon>
        <taxon>Saurischia</taxon>
        <taxon>Theropoda</taxon>
        <taxon>Coelurosauria</taxon>
        <taxon>Aves</taxon>
        <taxon>Neognathae</taxon>
        <taxon>Neoaves</taxon>
        <taxon>Phaethontimorphae</taxon>
        <taxon>Phaethontiformes</taxon>
        <taxon>Phaethontidae</taxon>
        <taxon>Phaethon</taxon>
    </lineage>
</organism>
<dbReference type="AlphaFoldDB" id="A0A091UE11"/>
<dbReference type="GO" id="GO:0061343">
    <property type="term" value="P:cell adhesion involved in heart morphogenesis"/>
    <property type="evidence" value="ECO:0007669"/>
    <property type="project" value="TreeGrafter"/>
</dbReference>
<dbReference type="PANTHER" id="PTHR33395:SF22">
    <property type="entry name" value="REVERSE TRANSCRIPTASE DOMAIN-CONTAINING PROTEIN"/>
    <property type="match status" value="1"/>
</dbReference>
<dbReference type="GO" id="GO:0031012">
    <property type="term" value="C:extracellular matrix"/>
    <property type="evidence" value="ECO:0007669"/>
    <property type="project" value="TreeGrafter"/>
</dbReference>
<evidence type="ECO:0000313" key="1">
    <source>
        <dbReference type="EMBL" id="KFQ72243.1"/>
    </source>
</evidence>
<feature type="non-terminal residue" evidence="1">
    <location>
        <position position="1"/>
    </location>
</feature>
<reference evidence="1 2" key="1">
    <citation type="submission" date="2014-04" db="EMBL/GenBank/DDBJ databases">
        <title>Genome evolution of avian class.</title>
        <authorList>
            <person name="Zhang G."/>
            <person name="Li C."/>
        </authorList>
    </citation>
    <scope>NUCLEOTIDE SEQUENCE [LARGE SCALE GENOMIC DNA]</scope>
    <source>
        <strain evidence="1">BGI_N335</strain>
    </source>
</reference>
<feature type="non-terminal residue" evidence="1">
    <location>
        <position position="188"/>
    </location>
</feature>
<sequence>RHMGAVKSKVRTLNFRKAKLQLFREFVNRTPWETALRDKGAEQSWQLFKDAFHRAQELLIPRCQKSGKKVMRPAWLSGDLLGKLKSKKETRRQWKQGQLSWEEYGDAAQFCRDEVRKAKKHLELNMARDAKNSKKGLYRYVSRGRNVKESVHLLMSKMGRLVTMDEEKAEVINFFASVFASSLSSHTS</sequence>
<gene>
    <name evidence="1" type="ORF">N335_12860</name>
</gene>
<protein>
    <submittedName>
        <fullName evidence="1">Uncharacterized protein</fullName>
    </submittedName>
</protein>
<dbReference type="Proteomes" id="UP000053638">
    <property type="component" value="Unassembled WGS sequence"/>
</dbReference>